<dbReference type="SUPFAM" id="SSF52374">
    <property type="entry name" value="Nucleotidylyl transferase"/>
    <property type="match status" value="1"/>
</dbReference>
<comment type="subcellular location">
    <subcellularLocation>
        <location evidence="7">Cytoplasm</location>
    </subcellularLocation>
</comment>
<gene>
    <name evidence="7" type="primary">metG</name>
    <name evidence="10" type="ORF">Megvenef_01220</name>
</gene>
<feature type="domain" description="Methionyl/Leucyl tRNA synthetase" evidence="8">
    <location>
        <begin position="151"/>
        <end position="360"/>
    </location>
</feature>
<dbReference type="InterPro" id="IPR041872">
    <property type="entry name" value="Anticodon_Met"/>
</dbReference>
<keyword evidence="7" id="KW-0963">Cytoplasm</keyword>
<evidence type="ECO:0000256" key="3">
    <source>
        <dbReference type="ARBA" id="ARBA00022741"/>
    </source>
</evidence>
<dbReference type="Pfam" id="PF09334">
    <property type="entry name" value="tRNA-synt_1g"/>
    <property type="match status" value="2"/>
</dbReference>
<dbReference type="CDD" id="cd07957">
    <property type="entry name" value="Anticodon_Ia_Met"/>
    <property type="match status" value="1"/>
</dbReference>
<keyword evidence="3 7" id="KW-0547">Nucleotide-binding</keyword>
<accession>A0ABU5NDK0</accession>
<evidence type="ECO:0000259" key="9">
    <source>
        <dbReference type="Pfam" id="PF19303"/>
    </source>
</evidence>
<name>A0ABU5NDK0_9RICK</name>
<comment type="caution">
    <text evidence="10">The sequence shown here is derived from an EMBL/GenBank/DDBJ whole genome shotgun (WGS) entry which is preliminary data.</text>
</comment>
<evidence type="ECO:0000313" key="11">
    <source>
        <dbReference type="Proteomes" id="UP001291687"/>
    </source>
</evidence>
<keyword evidence="6 7" id="KW-0030">Aminoacyl-tRNA synthetase</keyword>
<evidence type="ECO:0000259" key="8">
    <source>
        <dbReference type="Pfam" id="PF09334"/>
    </source>
</evidence>
<dbReference type="SUPFAM" id="SSF47323">
    <property type="entry name" value="Anticodon-binding domain of a subclass of class I aminoacyl-tRNA synthetases"/>
    <property type="match status" value="1"/>
</dbReference>
<comment type="subunit">
    <text evidence="7">Monomer.</text>
</comment>
<dbReference type="RefSeq" id="WP_322777150.1">
    <property type="nucleotide sequence ID" value="NZ_JARJFB010000100.1"/>
</dbReference>
<dbReference type="NCBIfam" id="NF008900">
    <property type="entry name" value="PRK12267.1"/>
    <property type="match status" value="1"/>
</dbReference>
<reference evidence="10 11" key="1">
    <citation type="submission" date="2023-03" db="EMBL/GenBank/DDBJ databases">
        <title>Host association and intracellularity evolved multiple times independently in the Rickettsiales.</title>
        <authorList>
            <person name="Castelli M."/>
            <person name="Nardi T."/>
            <person name="Gammuto L."/>
            <person name="Bellinzona G."/>
            <person name="Sabaneyeva E."/>
            <person name="Potekhin A."/>
            <person name="Serra V."/>
            <person name="Petroni G."/>
            <person name="Sassera D."/>
        </authorList>
    </citation>
    <scope>NUCLEOTIDE SEQUENCE [LARGE SCALE GENOMIC DNA]</scope>
    <source>
        <strain evidence="10 11">Sr 2-6</strain>
    </source>
</reference>
<evidence type="ECO:0000256" key="6">
    <source>
        <dbReference type="ARBA" id="ARBA00023146"/>
    </source>
</evidence>
<protein>
    <recommendedName>
        <fullName evidence="7">Methionine--tRNA ligase</fullName>
        <ecNumber evidence="7">6.1.1.10</ecNumber>
    </recommendedName>
    <alternativeName>
        <fullName evidence="7">Methionyl-tRNA synthetase</fullName>
        <shortName evidence="7">MetRS</shortName>
    </alternativeName>
</protein>
<comment type="catalytic activity">
    <reaction evidence="7">
        <text>tRNA(Met) + L-methionine + ATP = L-methionyl-tRNA(Met) + AMP + diphosphate</text>
        <dbReference type="Rhea" id="RHEA:13481"/>
        <dbReference type="Rhea" id="RHEA-COMP:9667"/>
        <dbReference type="Rhea" id="RHEA-COMP:9698"/>
        <dbReference type="ChEBI" id="CHEBI:30616"/>
        <dbReference type="ChEBI" id="CHEBI:33019"/>
        <dbReference type="ChEBI" id="CHEBI:57844"/>
        <dbReference type="ChEBI" id="CHEBI:78442"/>
        <dbReference type="ChEBI" id="CHEBI:78530"/>
        <dbReference type="ChEBI" id="CHEBI:456215"/>
        <dbReference type="EC" id="6.1.1.10"/>
    </reaction>
</comment>
<dbReference type="GO" id="GO:0016874">
    <property type="term" value="F:ligase activity"/>
    <property type="evidence" value="ECO:0007669"/>
    <property type="project" value="UniProtKB-KW"/>
</dbReference>
<dbReference type="PRINTS" id="PR01041">
    <property type="entry name" value="TRNASYNTHMET"/>
</dbReference>
<evidence type="ECO:0000313" key="10">
    <source>
        <dbReference type="EMBL" id="MEA0971247.1"/>
    </source>
</evidence>
<dbReference type="PANTHER" id="PTHR43326">
    <property type="entry name" value="METHIONYL-TRNA SYNTHETASE"/>
    <property type="match status" value="1"/>
</dbReference>
<sequence>MSASEPFFITTPIYYVNDVPHIGHAYTSIACDVISRFMRLAGRDVKFLTGTDEHGQKVEKSAEKYALPPQEFTDKTSAVFFKMMQTLNISNDDFIRTTEGRHKEAVRHFWSKLVESGDIYLGKYAGWYSIRDEAFYSETELTEDGLAPTGAPVEWVEEPSYFFKLSKWQDKLLEHYENHPEFIIPESRRNEVISFVKSGLIDLSVSRTSFSWGIQVPGNEEHVIYVWLDALTNYIAALGYPDKDNQYKKYWPASAHVVGKDILRFHAVYWPAFLMAAGLDLPRSIVAHGWWTNEGQKISKSLGNVIDPFTLVEEFGLDQVRYFLMREVTFGNDGNFSKENLISRNNSELANKIGNLLQRTSSFVFKHCNESVPPVLTSYVGEAYNTPLLIDILSIQQQNIVAMEAFQINKVLDNIIHISEQANIYIDKEAPWALKNTDTVKMHQVLYNLLESLRFIGIMLQPFVPDSASKILDQLNVPSSQRSFSHLTKEYALKPSSPLMQPSPIFPRFEK</sequence>
<dbReference type="InterPro" id="IPR023457">
    <property type="entry name" value="Met-tRNA_synth_2"/>
</dbReference>
<keyword evidence="11" id="KW-1185">Reference proteome</keyword>
<feature type="domain" description="Methionyl/Leucyl tRNA synthetase" evidence="8">
    <location>
        <begin position="8"/>
        <end position="141"/>
    </location>
</feature>
<keyword evidence="5 7" id="KW-0648">Protein biosynthesis</keyword>
<evidence type="ECO:0000256" key="2">
    <source>
        <dbReference type="ARBA" id="ARBA00022598"/>
    </source>
</evidence>
<feature type="domain" description="Methionyl-tRNA synthetase anticodon-binding" evidence="9">
    <location>
        <begin position="398"/>
        <end position="495"/>
    </location>
</feature>
<comment type="function">
    <text evidence="1 7">Is required not only for elongation of protein synthesis but also for the initiation of all mRNA translation through initiator tRNA(fMet) aminoacylation.</text>
</comment>
<organism evidence="10 11">
    <name type="scientific">Candidatus Megaera venefica</name>
    <dbReference type="NCBI Taxonomy" id="2055910"/>
    <lineage>
        <taxon>Bacteria</taxon>
        <taxon>Pseudomonadati</taxon>
        <taxon>Pseudomonadota</taxon>
        <taxon>Alphaproteobacteria</taxon>
        <taxon>Rickettsiales</taxon>
        <taxon>Rickettsiaceae</taxon>
        <taxon>Candidatus Megaera</taxon>
    </lineage>
</organism>
<evidence type="ECO:0000256" key="1">
    <source>
        <dbReference type="ARBA" id="ARBA00003314"/>
    </source>
</evidence>
<keyword evidence="4 7" id="KW-0067">ATP-binding</keyword>
<dbReference type="Gene3D" id="3.40.50.620">
    <property type="entry name" value="HUPs"/>
    <property type="match status" value="1"/>
</dbReference>
<dbReference type="EMBL" id="JARJFB010000100">
    <property type="protein sequence ID" value="MEA0971247.1"/>
    <property type="molecule type" value="Genomic_DNA"/>
</dbReference>
<evidence type="ECO:0000256" key="4">
    <source>
        <dbReference type="ARBA" id="ARBA00022840"/>
    </source>
</evidence>
<evidence type="ECO:0000256" key="7">
    <source>
        <dbReference type="HAMAP-Rule" id="MF_01228"/>
    </source>
</evidence>
<dbReference type="Gene3D" id="1.10.730.10">
    <property type="entry name" value="Isoleucyl-tRNA Synthetase, Domain 1"/>
    <property type="match status" value="1"/>
</dbReference>
<dbReference type="Proteomes" id="UP001291687">
    <property type="component" value="Unassembled WGS sequence"/>
</dbReference>
<dbReference type="Gene3D" id="2.170.220.10">
    <property type="match status" value="1"/>
</dbReference>
<dbReference type="InterPro" id="IPR014758">
    <property type="entry name" value="Met-tRNA_synth"/>
</dbReference>
<dbReference type="HAMAP" id="MF_01228">
    <property type="entry name" value="Met_tRNA_synth_type2"/>
    <property type="match status" value="1"/>
</dbReference>
<dbReference type="PANTHER" id="PTHR43326:SF1">
    <property type="entry name" value="METHIONINE--TRNA LIGASE, MITOCHONDRIAL"/>
    <property type="match status" value="1"/>
</dbReference>
<dbReference type="Pfam" id="PF19303">
    <property type="entry name" value="Anticodon_3"/>
    <property type="match status" value="1"/>
</dbReference>
<feature type="short sequence motif" description="'KMSKS' region" evidence="7">
    <location>
        <begin position="297"/>
        <end position="301"/>
    </location>
</feature>
<feature type="short sequence motif" description="'HIGH' region" evidence="7">
    <location>
        <begin position="14"/>
        <end position="24"/>
    </location>
</feature>
<dbReference type="InterPro" id="IPR033911">
    <property type="entry name" value="MetRS_core"/>
</dbReference>
<dbReference type="InterPro" id="IPR015413">
    <property type="entry name" value="Methionyl/Leucyl_tRNA_Synth"/>
</dbReference>
<comment type="similarity">
    <text evidence="7">Belongs to the class-I aminoacyl-tRNA synthetase family. MetG type 2B subfamily.</text>
</comment>
<evidence type="ECO:0000256" key="5">
    <source>
        <dbReference type="ARBA" id="ARBA00022917"/>
    </source>
</evidence>
<proteinExistence type="inferred from homology"/>
<comment type="caution">
    <text evidence="7">Lacks conserved residue(s) required for the propagation of feature annotation.</text>
</comment>
<dbReference type="NCBIfam" id="TIGR00398">
    <property type="entry name" value="metG"/>
    <property type="match status" value="1"/>
</dbReference>
<keyword evidence="2 7" id="KW-0436">Ligase</keyword>
<dbReference type="InterPro" id="IPR014729">
    <property type="entry name" value="Rossmann-like_a/b/a_fold"/>
</dbReference>
<dbReference type="EC" id="6.1.1.10" evidence="7"/>
<dbReference type="CDD" id="cd00814">
    <property type="entry name" value="MetRS_core"/>
    <property type="match status" value="1"/>
</dbReference>
<dbReference type="InterPro" id="IPR009080">
    <property type="entry name" value="tRNAsynth_Ia_anticodon-bd"/>
</dbReference>